<dbReference type="InterPro" id="IPR001853">
    <property type="entry name" value="DSBA-like_thioredoxin_dom"/>
</dbReference>
<dbReference type="Gene3D" id="3.40.30.10">
    <property type="entry name" value="Glutaredoxin"/>
    <property type="match status" value="1"/>
</dbReference>
<dbReference type="InterPro" id="IPR036249">
    <property type="entry name" value="Thioredoxin-like_sf"/>
</dbReference>
<dbReference type="Pfam" id="PF01323">
    <property type="entry name" value="DSBA"/>
    <property type="match status" value="1"/>
</dbReference>
<dbReference type="PANTHER" id="PTHR13887:SF41">
    <property type="entry name" value="THIOREDOXIN SUPERFAMILY PROTEIN"/>
    <property type="match status" value="1"/>
</dbReference>
<dbReference type="GO" id="GO:0016491">
    <property type="term" value="F:oxidoreductase activity"/>
    <property type="evidence" value="ECO:0007669"/>
    <property type="project" value="InterPro"/>
</dbReference>
<reference evidence="2" key="1">
    <citation type="submission" date="2018-06" db="EMBL/GenBank/DDBJ databases">
        <authorList>
            <person name="Zhirakovskaya E."/>
        </authorList>
    </citation>
    <scope>NUCLEOTIDE SEQUENCE</scope>
</reference>
<proteinExistence type="predicted"/>
<accession>A0A3B0Y6Q9</accession>
<gene>
    <name evidence="2" type="ORF">MNBD_GAMMA10-1292</name>
</gene>
<feature type="domain" description="DSBA-like thioredoxin" evidence="1">
    <location>
        <begin position="8"/>
        <end position="200"/>
    </location>
</feature>
<protein>
    <recommendedName>
        <fullName evidence="1">DSBA-like thioredoxin domain-containing protein</fullName>
    </recommendedName>
</protein>
<name>A0A3B0Y6Q9_9ZZZZ</name>
<organism evidence="2">
    <name type="scientific">hydrothermal vent metagenome</name>
    <dbReference type="NCBI Taxonomy" id="652676"/>
    <lineage>
        <taxon>unclassified sequences</taxon>
        <taxon>metagenomes</taxon>
        <taxon>ecological metagenomes</taxon>
    </lineage>
</organism>
<sequence length="209" mass="23681">MSKPELKISILSDYICPFCFFGDLRLDVLRENYALKINWCFIEIHPETPASSVSTRQLNYSDEAWSSISSNLQELAKEEGIQLCEQTFTTNSRKALLLAEACKSLGADIFYPLHQHIFNDYFIEGKNIGDEDVLRSIARQHDIPENIIHQAWNDDFTNGPPDSVPASLLKYLQYAGSLQVKSVPTFIIGEQVLNGVITREKLIEAARQI</sequence>
<dbReference type="PANTHER" id="PTHR13887">
    <property type="entry name" value="GLUTATHIONE S-TRANSFERASE KAPPA"/>
    <property type="match status" value="1"/>
</dbReference>
<dbReference type="AlphaFoldDB" id="A0A3B0Y6Q9"/>
<dbReference type="SUPFAM" id="SSF52833">
    <property type="entry name" value="Thioredoxin-like"/>
    <property type="match status" value="1"/>
</dbReference>
<evidence type="ECO:0000313" key="2">
    <source>
        <dbReference type="EMBL" id="VAW72520.1"/>
    </source>
</evidence>
<evidence type="ECO:0000259" key="1">
    <source>
        <dbReference type="Pfam" id="PF01323"/>
    </source>
</evidence>
<dbReference type="EMBL" id="UOFJ01000668">
    <property type="protein sequence ID" value="VAW72520.1"/>
    <property type="molecule type" value="Genomic_DNA"/>
</dbReference>